<dbReference type="Proteomes" id="UP001314263">
    <property type="component" value="Unassembled WGS sequence"/>
</dbReference>
<comment type="similarity">
    <text evidence="1 3">Belongs to the metallophosphoesterase superfamily. Purple acid phosphatase family.</text>
</comment>
<dbReference type="Gene3D" id="3.60.21.10">
    <property type="match status" value="1"/>
</dbReference>
<dbReference type="Gene3D" id="2.60.40.380">
    <property type="entry name" value="Purple acid phosphatase-like, N-terminal"/>
    <property type="match status" value="1"/>
</dbReference>
<feature type="domain" description="Calcineurin-like phosphoesterase" evidence="4">
    <location>
        <begin position="116"/>
        <end position="314"/>
    </location>
</feature>
<reference evidence="6 7" key="1">
    <citation type="submission" date="2023-10" db="EMBL/GenBank/DDBJ databases">
        <authorList>
            <person name="Maclean D."/>
            <person name="Macfadyen A."/>
        </authorList>
    </citation>
    <scope>NUCLEOTIDE SEQUENCE [LARGE SCALE GENOMIC DNA]</scope>
</reference>
<organism evidence="6 7">
    <name type="scientific">Coccomyxa viridis</name>
    <dbReference type="NCBI Taxonomy" id="1274662"/>
    <lineage>
        <taxon>Eukaryota</taxon>
        <taxon>Viridiplantae</taxon>
        <taxon>Chlorophyta</taxon>
        <taxon>core chlorophytes</taxon>
        <taxon>Trebouxiophyceae</taxon>
        <taxon>Trebouxiophyceae incertae sedis</taxon>
        <taxon>Coccomyxaceae</taxon>
        <taxon>Coccomyxa</taxon>
    </lineage>
</organism>
<dbReference type="Pfam" id="PF16656">
    <property type="entry name" value="Pur_ac_phosph_N"/>
    <property type="match status" value="1"/>
</dbReference>
<keyword evidence="7" id="KW-1185">Reference proteome</keyword>
<dbReference type="SUPFAM" id="SSF56300">
    <property type="entry name" value="Metallo-dependent phosphatases"/>
    <property type="match status" value="1"/>
</dbReference>
<evidence type="ECO:0000256" key="3">
    <source>
        <dbReference type="RuleBase" id="RU361203"/>
    </source>
</evidence>
<evidence type="ECO:0000256" key="1">
    <source>
        <dbReference type="ARBA" id="ARBA00008723"/>
    </source>
</evidence>
<dbReference type="PANTHER" id="PTHR22953">
    <property type="entry name" value="ACID PHOSPHATASE RELATED"/>
    <property type="match status" value="1"/>
</dbReference>
<keyword evidence="3" id="KW-0378">Hydrolase</keyword>
<dbReference type="EC" id="3.1.3.2" evidence="3"/>
<keyword evidence="2" id="KW-0732">Signal</keyword>
<comment type="catalytic activity">
    <reaction evidence="3">
        <text>a phosphate monoester + H2O = an alcohol + phosphate</text>
        <dbReference type="Rhea" id="RHEA:15017"/>
        <dbReference type="ChEBI" id="CHEBI:15377"/>
        <dbReference type="ChEBI" id="CHEBI:30879"/>
        <dbReference type="ChEBI" id="CHEBI:43474"/>
        <dbReference type="ChEBI" id="CHEBI:67140"/>
        <dbReference type="EC" id="3.1.3.2"/>
    </reaction>
</comment>
<evidence type="ECO:0000259" key="4">
    <source>
        <dbReference type="Pfam" id="PF00149"/>
    </source>
</evidence>
<sequence>MYISWVTGDYVFSVTAPASPPPITVASKVQFGELPDKLYYETEGQQTYYVTNSTGYTVKPFTDNYYLSPSLHHVLLQNLKPGTTYYYRVGDPAVSQSDVFYFKTPLPTSFNSFPQRLGVIADLGQTPNSSDTIQHLVANKPEFAVLIGDLTYSDDYTADAIANRYYTGQQGGQVIQPTLNPIATSYQPRWDSWGRLMQAFANTTSLPFMTVEGNHELENKNVNNNPTPFASYMARYRTPYQQSKSTTPLYYSWNLGGVHFIMIGAYELQPQPAPYTSTNMLISATQIAWITADLAAVDRSVTPWIVAMFHPHEHHQPLEKGNPSACLSGSQLLYASCCLQNKSCHLWDRCALESR</sequence>
<proteinExistence type="inferred from homology"/>
<evidence type="ECO:0000313" key="6">
    <source>
        <dbReference type="EMBL" id="CAK0731582.1"/>
    </source>
</evidence>
<gene>
    <name evidence="6" type="ORF">CVIRNUC_000014</name>
</gene>
<protein>
    <recommendedName>
        <fullName evidence="3">Purple acid phosphatase</fullName>
        <ecNumber evidence="3">3.1.3.2</ecNumber>
    </recommendedName>
</protein>
<accession>A0AAV1HP08</accession>
<dbReference type="EMBL" id="CAUYUE010000001">
    <property type="protein sequence ID" value="CAK0731582.1"/>
    <property type="molecule type" value="Genomic_DNA"/>
</dbReference>
<evidence type="ECO:0000259" key="5">
    <source>
        <dbReference type="Pfam" id="PF16656"/>
    </source>
</evidence>
<dbReference type="SUPFAM" id="SSF49363">
    <property type="entry name" value="Purple acid phosphatase, N-terminal domain"/>
    <property type="match status" value="1"/>
</dbReference>
<comment type="caution">
    <text evidence="6">The sequence shown here is derived from an EMBL/GenBank/DDBJ whole genome shotgun (WGS) entry which is preliminary data.</text>
</comment>
<dbReference type="InterPro" id="IPR029052">
    <property type="entry name" value="Metallo-depent_PP-like"/>
</dbReference>
<evidence type="ECO:0000313" key="7">
    <source>
        <dbReference type="Proteomes" id="UP001314263"/>
    </source>
</evidence>
<dbReference type="InterPro" id="IPR004843">
    <property type="entry name" value="Calcineurin-like_PHP"/>
</dbReference>
<dbReference type="AlphaFoldDB" id="A0AAV1HP08"/>
<dbReference type="GO" id="GO:0046872">
    <property type="term" value="F:metal ion binding"/>
    <property type="evidence" value="ECO:0007669"/>
    <property type="project" value="InterPro"/>
</dbReference>
<dbReference type="InterPro" id="IPR008963">
    <property type="entry name" value="Purple_acid_Pase-like_N"/>
</dbReference>
<evidence type="ECO:0000256" key="2">
    <source>
        <dbReference type="ARBA" id="ARBA00022729"/>
    </source>
</evidence>
<dbReference type="GO" id="GO:0003993">
    <property type="term" value="F:acid phosphatase activity"/>
    <property type="evidence" value="ECO:0007669"/>
    <property type="project" value="UniProtKB-EC"/>
</dbReference>
<feature type="domain" description="Purple acid phosphatase N-terminal" evidence="5">
    <location>
        <begin position="2"/>
        <end position="104"/>
    </location>
</feature>
<dbReference type="InterPro" id="IPR015914">
    <property type="entry name" value="PAPs_N"/>
</dbReference>
<dbReference type="Pfam" id="PF00149">
    <property type="entry name" value="Metallophos"/>
    <property type="match status" value="1"/>
</dbReference>
<name>A0AAV1HP08_9CHLO</name>
<dbReference type="InterPro" id="IPR039331">
    <property type="entry name" value="PAPs-like"/>
</dbReference>
<dbReference type="PANTHER" id="PTHR22953:SF153">
    <property type="entry name" value="PURPLE ACID PHOSPHATASE"/>
    <property type="match status" value="1"/>
</dbReference>